<accession>A0A6M0H320</accession>
<feature type="region of interest" description="Disordered" evidence="1">
    <location>
        <begin position="1"/>
        <end position="49"/>
    </location>
</feature>
<dbReference type="EMBL" id="JAAGPU010000010">
    <property type="protein sequence ID" value="NEU04618.1"/>
    <property type="molecule type" value="Genomic_DNA"/>
</dbReference>
<evidence type="ECO:0000313" key="3">
    <source>
        <dbReference type="Proteomes" id="UP000481872"/>
    </source>
</evidence>
<dbReference type="AlphaFoldDB" id="A0A6M0H320"/>
<proteinExistence type="predicted"/>
<organism evidence="2 3">
    <name type="scientific">Clostridium senegalense</name>
    <dbReference type="NCBI Taxonomy" id="1465809"/>
    <lineage>
        <taxon>Bacteria</taxon>
        <taxon>Bacillati</taxon>
        <taxon>Bacillota</taxon>
        <taxon>Clostridia</taxon>
        <taxon>Eubacteriales</taxon>
        <taxon>Clostridiaceae</taxon>
        <taxon>Clostridium</taxon>
    </lineage>
</organism>
<dbReference type="Proteomes" id="UP000481872">
    <property type="component" value="Unassembled WGS sequence"/>
</dbReference>
<name>A0A6M0H320_9CLOT</name>
<evidence type="ECO:0000313" key="2">
    <source>
        <dbReference type="EMBL" id="NEU04618.1"/>
    </source>
</evidence>
<dbReference type="RefSeq" id="WP_157450891.1">
    <property type="nucleotide sequence ID" value="NZ_JAAGPU010000010.1"/>
</dbReference>
<protein>
    <submittedName>
        <fullName evidence="2">Uncharacterized protein</fullName>
    </submittedName>
</protein>
<reference evidence="2 3" key="1">
    <citation type="submission" date="2020-02" db="EMBL/GenBank/DDBJ databases">
        <title>Genome assembly of a novel Clostridium senegalense strain.</title>
        <authorList>
            <person name="Gupta T.B."/>
            <person name="Jauregui R."/>
            <person name="Maclean P."/>
            <person name="Nawarathana A."/>
            <person name="Brightwell G."/>
        </authorList>
    </citation>
    <scope>NUCLEOTIDE SEQUENCE [LARGE SCALE GENOMIC DNA]</scope>
    <source>
        <strain evidence="2 3">AGRFS4</strain>
    </source>
</reference>
<gene>
    <name evidence="2" type="ORF">G3M99_07025</name>
</gene>
<feature type="compositionally biased region" description="Polar residues" evidence="1">
    <location>
        <begin position="30"/>
        <end position="49"/>
    </location>
</feature>
<evidence type="ECO:0000256" key="1">
    <source>
        <dbReference type="SAM" id="MobiDB-lite"/>
    </source>
</evidence>
<sequence length="49" mass="5941">MKTSKEIKDENEKYYKEKFENSGHLPDKNTFPNHQENPGTQNYQINNRR</sequence>
<feature type="compositionally biased region" description="Basic and acidic residues" evidence="1">
    <location>
        <begin position="1"/>
        <end position="27"/>
    </location>
</feature>
<comment type="caution">
    <text evidence="2">The sequence shown here is derived from an EMBL/GenBank/DDBJ whole genome shotgun (WGS) entry which is preliminary data.</text>
</comment>
<keyword evidence="3" id="KW-1185">Reference proteome</keyword>